<dbReference type="PANTHER" id="PTHR12202">
    <property type="entry name" value="ESF1 HOMOLOG"/>
    <property type="match status" value="1"/>
</dbReference>
<dbReference type="PANTHER" id="PTHR12202:SF0">
    <property type="entry name" value="ESF1 HOMOLOG"/>
    <property type="match status" value="1"/>
</dbReference>
<evidence type="ECO:0008006" key="3">
    <source>
        <dbReference type="Google" id="ProtNLM"/>
    </source>
</evidence>
<proteinExistence type="predicted"/>
<dbReference type="Proteomes" id="UP000035740">
    <property type="component" value="Unassembled WGS sequence"/>
</dbReference>
<keyword evidence="2" id="KW-1185">Reference proteome</keyword>
<dbReference type="Gramene" id="KMS94167">
    <property type="protein sequence ID" value="KMS94167"/>
    <property type="gene ID" value="BVRB_024130"/>
</dbReference>
<dbReference type="AlphaFoldDB" id="A0A0J8B2U2"/>
<evidence type="ECO:0000313" key="1">
    <source>
        <dbReference type="EMBL" id="KMS94167.1"/>
    </source>
</evidence>
<dbReference type="GO" id="GO:0006364">
    <property type="term" value="P:rRNA processing"/>
    <property type="evidence" value="ECO:0007669"/>
    <property type="project" value="InterPro"/>
</dbReference>
<name>A0A0J8B2U2_BETVV</name>
<evidence type="ECO:0000313" key="2">
    <source>
        <dbReference type="Proteomes" id="UP000035740"/>
    </source>
</evidence>
<dbReference type="eggNOG" id="KOG2318">
    <property type="taxonomic scope" value="Eukaryota"/>
</dbReference>
<reference evidence="1 2" key="1">
    <citation type="journal article" date="2014" name="Nature">
        <title>The genome of the recently domesticated crop plant sugar beet (Beta vulgaris).</title>
        <authorList>
            <person name="Dohm J.C."/>
            <person name="Minoche A.E."/>
            <person name="Holtgrawe D."/>
            <person name="Capella-Gutierrez S."/>
            <person name="Zakrzewski F."/>
            <person name="Tafer H."/>
            <person name="Rupp O."/>
            <person name="Sorensen T.R."/>
            <person name="Stracke R."/>
            <person name="Reinhardt R."/>
            <person name="Goesmann A."/>
            <person name="Kraft T."/>
            <person name="Schulz B."/>
            <person name="Stadler P.F."/>
            <person name="Schmidt T."/>
            <person name="Gabaldon T."/>
            <person name="Lehrach H."/>
            <person name="Weisshaar B."/>
            <person name="Himmelbauer H."/>
        </authorList>
    </citation>
    <scope>NUCLEOTIDE SEQUENCE [LARGE SCALE GENOMIC DNA]</scope>
    <source>
        <tissue evidence="1">Taproot</tissue>
    </source>
</reference>
<organism evidence="1 2">
    <name type="scientific">Beta vulgaris subsp. vulgaris</name>
    <name type="common">Beet</name>
    <dbReference type="NCBI Taxonomy" id="3555"/>
    <lineage>
        <taxon>Eukaryota</taxon>
        <taxon>Viridiplantae</taxon>
        <taxon>Streptophyta</taxon>
        <taxon>Embryophyta</taxon>
        <taxon>Tracheophyta</taxon>
        <taxon>Spermatophyta</taxon>
        <taxon>Magnoliopsida</taxon>
        <taxon>eudicotyledons</taxon>
        <taxon>Gunneridae</taxon>
        <taxon>Pentapetalae</taxon>
        <taxon>Caryophyllales</taxon>
        <taxon>Chenopodiaceae</taxon>
        <taxon>Betoideae</taxon>
        <taxon>Beta</taxon>
    </lineage>
</organism>
<dbReference type="EMBL" id="KQ095622">
    <property type="protein sequence ID" value="KMS94167.1"/>
    <property type="molecule type" value="Genomic_DNA"/>
</dbReference>
<protein>
    <recommendedName>
        <fullName evidence="3">NUC153 domain-containing protein</fullName>
    </recommendedName>
</protein>
<dbReference type="OMA" id="CTWDAED"/>
<dbReference type="OrthoDB" id="431825at2759"/>
<sequence>MINSFLKNISGSFYILVSIAELDVDSYCRDSAHEVPSNYTPTEFYTSSLKHTNMKCTWDAEDPNRKDFFQRRISNLKPDDRDIEVYLAPAESDAEGSDFVISADESDGEGNKVVLKKRARSRYLALLEEINAKADGNDADKQMGDITISFEPGLSNAGQAILDAKKKKEQIANETVWEARQRKRKEKKMSVGNLRISENWN</sequence>
<dbReference type="GO" id="GO:0003723">
    <property type="term" value="F:RNA binding"/>
    <property type="evidence" value="ECO:0007669"/>
    <property type="project" value="TreeGrafter"/>
</dbReference>
<accession>A0A0J8B2U2</accession>
<dbReference type="InterPro" id="IPR039754">
    <property type="entry name" value="Esf1"/>
</dbReference>
<gene>
    <name evidence="1" type="ORF">BVRB_024130</name>
</gene>